<organism evidence="1 2">
    <name type="scientific">Araneus ventricosus</name>
    <name type="common">Orbweaver spider</name>
    <name type="synonym">Epeira ventricosa</name>
    <dbReference type="NCBI Taxonomy" id="182803"/>
    <lineage>
        <taxon>Eukaryota</taxon>
        <taxon>Metazoa</taxon>
        <taxon>Ecdysozoa</taxon>
        <taxon>Arthropoda</taxon>
        <taxon>Chelicerata</taxon>
        <taxon>Arachnida</taxon>
        <taxon>Araneae</taxon>
        <taxon>Araneomorphae</taxon>
        <taxon>Entelegynae</taxon>
        <taxon>Araneoidea</taxon>
        <taxon>Araneidae</taxon>
        <taxon>Araneus</taxon>
    </lineage>
</organism>
<accession>A0A4Y2W8L1</accession>
<proteinExistence type="predicted"/>
<evidence type="ECO:0008006" key="3">
    <source>
        <dbReference type="Google" id="ProtNLM"/>
    </source>
</evidence>
<evidence type="ECO:0000313" key="2">
    <source>
        <dbReference type="Proteomes" id="UP000499080"/>
    </source>
</evidence>
<dbReference type="EMBL" id="BGPR01056898">
    <property type="protein sequence ID" value="GBO33342.1"/>
    <property type="molecule type" value="Genomic_DNA"/>
</dbReference>
<protein>
    <recommendedName>
        <fullName evidence="3">Tc1-like transposase DDE domain-containing protein</fullName>
    </recommendedName>
</protein>
<dbReference type="PANTHER" id="PTHR46068:SF1">
    <property type="entry name" value="TRANSPOSASE IS30-LIKE HTH DOMAIN-CONTAINING PROTEIN"/>
    <property type="match status" value="1"/>
</dbReference>
<dbReference type="GO" id="GO:0003676">
    <property type="term" value="F:nucleic acid binding"/>
    <property type="evidence" value="ECO:0007669"/>
    <property type="project" value="InterPro"/>
</dbReference>
<gene>
    <name evidence="1" type="ORF">AVEN_260606_1</name>
</gene>
<dbReference type="AlphaFoldDB" id="A0A4Y2W8L1"/>
<evidence type="ECO:0000313" key="1">
    <source>
        <dbReference type="EMBL" id="GBO33342.1"/>
    </source>
</evidence>
<dbReference type="InterPro" id="IPR036397">
    <property type="entry name" value="RNaseH_sf"/>
</dbReference>
<keyword evidence="2" id="KW-1185">Reference proteome</keyword>
<dbReference type="Proteomes" id="UP000499080">
    <property type="component" value="Unassembled WGS sequence"/>
</dbReference>
<dbReference type="Gene3D" id="3.30.420.10">
    <property type="entry name" value="Ribonuclease H-like superfamily/Ribonuclease H"/>
    <property type="match status" value="1"/>
</dbReference>
<feature type="non-terminal residue" evidence="1">
    <location>
        <position position="1"/>
    </location>
</feature>
<sequence>NGRNRAGTEALQVSKVQLLIEKNKLVRLQRCRKLLRLAASQLWERFLFTDAKLSTVQQAHNSQNDRIWTVDAPSTLAIVEHCQHPKSVIIWYGICASGKTPLVSVDEGVTINHKVYRRDILEAVILPWAKKHFGNVNWTFQQDSAPAHKARKKQELFKALFRT</sequence>
<dbReference type="PANTHER" id="PTHR46068">
    <property type="entry name" value="PROTEIN CBG27172"/>
    <property type="match status" value="1"/>
</dbReference>
<reference evidence="1 2" key="1">
    <citation type="journal article" date="2019" name="Sci. Rep.">
        <title>Orb-weaving spider Araneus ventricosus genome elucidates the spidroin gene catalogue.</title>
        <authorList>
            <person name="Kono N."/>
            <person name="Nakamura H."/>
            <person name="Ohtoshi R."/>
            <person name="Moran D.A.P."/>
            <person name="Shinohara A."/>
            <person name="Yoshida Y."/>
            <person name="Fujiwara M."/>
            <person name="Mori M."/>
            <person name="Tomita M."/>
            <person name="Arakawa K."/>
        </authorList>
    </citation>
    <scope>NUCLEOTIDE SEQUENCE [LARGE SCALE GENOMIC DNA]</scope>
</reference>
<name>A0A4Y2W8L1_ARAVE</name>
<comment type="caution">
    <text evidence="1">The sequence shown here is derived from an EMBL/GenBank/DDBJ whole genome shotgun (WGS) entry which is preliminary data.</text>
</comment>
<dbReference type="OrthoDB" id="7228891at2759"/>